<accession>A0A5B8XWE3</accession>
<keyword evidence="4 6" id="KW-1133">Transmembrane helix</keyword>
<name>A0A5B8XWE3_9DELT</name>
<gene>
    <name evidence="8" type="ORF">FRD01_18870</name>
</gene>
<evidence type="ECO:0000256" key="2">
    <source>
        <dbReference type="ARBA" id="ARBA00022475"/>
    </source>
</evidence>
<dbReference type="InterPro" id="IPR004869">
    <property type="entry name" value="MMPL_dom"/>
</dbReference>
<feature type="transmembrane region" description="Helical" evidence="6">
    <location>
        <begin position="718"/>
        <end position="742"/>
    </location>
</feature>
<sequence length="785" mass="85980">MKLYQKLVESLHSNLGPWGFVLTILIVLAFWGASQLRLDGDLGRLLPDDAPSVQGLRSLEAVYADQIGRLTIVVHPNEGASVEQHVETAAKSLEGLDGIQRVVTQEPASLLSDKRLLYLELEDLKEVEGRLEKRIRWEKQRANPFFVEVKKSSPPSVDMSDISAKYSQSAEKFWVTEAGDILVFVHPDFPAGDLDETRTLVSGVQERLDKSGLKYSLTGRYQKRIDQQDLLTADIAKATPAALVVILLFLAFYFRSWVSTLLVLVPLVVGTAAGMAMAGVIFGSLNILTGFLAAVLMGLGVDYGIHLVSRYLDARRQMGSVEAWLDTFRTSGRASIYSGLTTILALGSLSTSSFRAFYEFGVVASVGIAFIILSYSVLIPFVIFVLKRGEPKAALSTRVGLLVEKAWVRKSPRKSWLRAAQVVYVLGILLLVLGAREVRFDRSFDSLSITDTPSWKLDEVVNKTLGTSQTPAVVPVENAEHRAAVLAEFERRRVGELGYTLGEVLSVENIVPPAQTEKLEILQGLKEKIEDVPERARSEEAVEFLKEISGVLDAGEVSLETLPDALKMPFLRKDNPAAGVVLAMPDVDLNIADASRDFSGVIRGLPGPDGQKIDAISDTLLLTEILEYVERDTEWMVEITLVGLILVALIAFRFTWDTVRVVVFLALALGTGIGLIGLSHLDFNFINVLILPIWLGLGVDATFHLIVHLRDEPENTGLHVGTIVSIAAAFTTSMIGFGAMMMSHHVGLNSLGQVAVMGFLAMLIINVVIGLDLALRERFRHGDKG</sequence>
<dbReference type="PANTHER" id="PTHR33406">
    <property type="entry name" value="MEMBRANE PROTEIN MJ1562-RELATED"/>
    <property type="match status" value="1"/>
</dbReference>
<evidence type="ECO:0000313" key="9">
    <source>
        <dbReference type="Proteomes" id="UP000321595"/>
    </source>
</evidence>
<keyword evidence="3 6" id="KW-0812">Transmembrane</keyword>
<organism evidence="8 9">
    <name type="scientific">Microvenator marinus</name>
    <dbReference type="NCBI Taxonomy" id="2600177"/>
    <lineage>
        <taxon>Bacteria</taxon>
        <taxon>Deltaproteobacteria</taxon>
        <taxon>Bradymonadales</taxon>
        <taxon>Microvenatoraceae</taxon>
        <taxon>Microvenator</taxon>
    </lineage>
</organism>
<dbReference type="KEGG" id="bbae:FRD01_18870"/>
<dbReference type="PANTHER" id="PTHR33406:SF13">
    <property type="entry name" value="MEMBRANE PROTEIN YDFJ"/>
    <property type="match status" value="1"/>
</dbReference>
<feature type="transmembrane region" description="Helical" evidence="6">
    <location>
        <begin position="12"/>
        <end position="33"/>
    </location>
</feature>
<evidence type="ECO:0000256" key="6">
    <source>
        <dbReference type="SAM" id="Phobius"/>
    </source>
</evidence>
<dbReference type="Gene3D" id="1.20.1640.10">
    <property type="entry name" value="Multidrug efflux transporter AcrB transmembrane domain"/>
    <property type="match status" value="2"/>
</dbReference>
<evidence type="ECO:0000256" key="3">
    <source>
        <dbReference type="ARBA" id="ARBA00022692"/>
    </source>
</evidence>
<evidence type="ECO:0000259" key="7">
    <source>
        <dbReference type="Pfam" id="PF03176"/>
    </source>
</evidence>
<feature type="transmembrane region" description="Helical" evidence="6">
    <location>
        <begin position="635"/>
        <end position="654"/>
    </location>
</feature>
<keyword evidence="9" id="KW-1185">Reference proteome</keyword>
<feature type="transmembrane region" description="Helical" evidence="6">
    <location>
        <begin position="661"/>
        <end position="679"/>
    </location>
</feature>
<dbReference type="EMBL" id="CP042467">
    <property type="protein sequence ID" value="QED29258.1"/>
    <property type="molecule type" value="Genomic_DNA"/>
</dbReference>
<keyword evidence="5 6" id="KW-0472">Membrane</keyword>
<dbReference type="SUPFAM" id="SSF82866">
    <property type="entry name" value="Multidrug efflux transporter AcrB transmembrane domain"/>
    <property type="match status" value="2"/>
</dbReference>
<feature type="transmembrane region" description="Helical" evidence="6">
    <location>
        <begin position="685"/>
        <end position="706"/>
    </location>
</feature>
<dbReference type="Proteomes" id="UP000321595">
    <property type="component" value="Chromosome"/>
</dbReference>
<evidence type="ECO:0000313" key="8">
    <source>
        <dbReference type="EMBL" id="QED29258.1"/>
    </source>
</evidence>
<dbReference type="InterPro" id="IPR050545">
    <property type="entry name" value="Mycobact_MmpL"/>
</dbReference>
<reference evidence="8 9" key="1">
    <citation type="submission" date="2019-08" db="EMBL/GenBank/DDBJ databases">
        <authorList>
            <person name="Liang Q."/>
        </authorList>
    </citation>
    <scope>NUCLEOTIDE SEQUENCE [LARGE SCALE GENOMIC DNA]</scope>
    <source>
        <strain evidence="8 9">V1718</strain>
    </source>
</reference>
<protein>
    <submittedName>
        <fullName evidence="8">MMPL family transporter</fullName>
    </submittedName>
</protein>
<proteinExistence type="predicted"/>
<feature type="domain" description="Membrane transport protein MMPL" evidence="7">
    <location>
        <begin position="200"/>
        <end position="397"/>
    </location>
</feature>
<dbReference type="GO" id="GO:0005886">
    <property type="term" value="C:plasma membrane"/>
    <property type="evidence" value="ECO:0007669"/>
    <property type="project" value="UniProtKB-SubCell"/>
</dbReference>
<feature type="transmembrane region" description="Helical" evidence="6">
    <location>
        <begin position="261"/>
        <end position="281"/>
    </location>
</feature>
<dbReference type="RefSeq" id="WP_146962491.1">
    <property type="nucleotide sequence ID" value="NZ_CP042467.1"/>
</dbReference>
<dbReference type="AlphaFoldDB" id="A0A5B8XWE3"/>
<keyword evidence="2" id="KW-1003">Cell membrane</keyword>
<feature type="transmembrane region" description="Helical" evidence="6">
    <location>
        <begin position="415"/>
        <end position="435"/>
    </location>
</feature>
<feature type="transmembrane region" description="Helical" evidence="6">
    <location>
        <begin position="360"/>
        <end position="386"/>
    </location>
</feature>
<dbReference type="Pfam" id="PF03176">
    <property type="entry name" value="MMPL"/>
    <property type="match status" value="1"/>
</dbReference>
<evidence type="ECO:0000256" key="4">
    <source>
        <dbReference type="ARBA" id="ARBA00022989"/>
    </source>
</evidence>
<feature type="transmembrane region" description="Helical" evidence="6">
    <location>
        <begin position="235"/>
        <end position="254"/>
    </location>
</feature>
<comment type="subcellular location">
    <subcellularLocation>
        <location evidence="1">Cell membrane</location>
        <topology evidence="1">Multi-pass membrane protein</topology>
    </subcellularLocation>
</comment>
<dbReference type="OrthoDB" id="49344at2"/>
<evidence type="ECO:0000256" key="1">
    <source>
        <dbReference type="ARBA" id="ARBA00004651"/>
    </source>
</evidence>
<evidence type="ECO:0000256" key="5">
    <source>
        <dbReference type="ARBA" id="ARBA00023136"/>
    </source>
</evidence>
<feature type="transmembrane region" description="Helical" evidence="6">
    <location>
        <begin position="287"/>
        <end position="308"/>
    </location>
</feature>
<feature type="transmembrane region" description="Helical" evidence="6">
    <location>
        <begin position="334"/>
        <end position="354"/>
    </location>
</feature>
<feature type="transmembrane region" description="Helical" evidence="6">
    <location>
        <begin position="754"/>
        <end position="775"/>
    </location>
</feature>